<dbReference type="RefSeq" id="WP_109564242.1">
    <property type="nucleotide sequence ID" value="NZ_QGDJ01000004.1"/>
</dbReference>
<evidence type="ECO:0000313" key="1">
    <source>
        <dbReference type="EMBL" id="PWJ19126.1"/>
    </source>
</evidence>
<proteinExistence type="predicted"/>
<dbReference type="EMBL" id="QGDJ01000004">
    <property type="protein sequence ID" value="PWJ19126.1"/>
    <property type="molecule type" value="Genomic_DNA"/>
</dbReference>
<sequence length="120" mass="13332">MTDYLGTEAQRALLARGQAIHVLTRVDPAFTYYGRTVGLLEPEEQGIERLVALARVQGSSNNARMPNARLSRLRAEVEKAGLTVTHYARWVGGDETVRRAEALEQEIVLPEDLTVEEIDA</sequence>
<name>A0A2Y9AMR5_9RHOB</name>
<evidence type="ECO:0000313" key="2">
    <source>
        <dbReference type="EMBL" id="SSA45771.1"/>
    </source>
</evidence>
<dbReference type="Proteomes" id="UP000251571">
    <property type="component" value="Unassembled WGS sequence"/>
</dbReference>
<dbReference type="Proteomes" id="UP000245839">
    <property type="component" value="Unassembled WGS sequence"/>
</dbReference>
<reference evidence="2 4" key="1">
    <citation type="submission" date="2016-10" db="EMBL/GenBank/DDBJ databases">
        <authorList>
            <person name="Cai Z."/>
        </authorList>
    </citation>
    <scope>NUCLEOTIDE SEQUENCE [LARGE SCALE GENOMIC DNA]</scope>
    <source>
        <strain evidence="2 4">DSM 25227</strain>
    </source>
</reference>
<evidence type="ECO:0000313" key="4">
    <source>
        <dbReference type="Proteomes" id="UP000251571"/>
    </source>
</evidence>
<accession>A0A2Y9AMR5</accession>
<gene>
    <name evidence="1" type="ORF">BCF38_10457</name>
    <name evidence="2" type="ORF">SAMN05421539_10457</name>
</gene>
<organism evidence="2 4">
    <name type="scientific">Jannaschia seohaensis</name>
    <dbReference type="NCBI Taxonomy" id="475081"/>
    <lineage>
        <taxon>Bacteria</taxon>
        <taxon>Pseudomonadati</taxon>
        <taxon>Pseudomonadota</taxon>
        <taxon>Alphaproteobacteria</taxon>
        <taxon>Rhodobacterales</taxon>
        <taxon>Roseobacteraceae</taxon>
        <taxon>Jannaschia</taxon>
    </lineage>
</organism>
<dbReference type="OrthoDB" id="7836873at2"/>
<reference evidence="1 3" key="2">
    <citation type="submission" date="2018-03" db="EMBL/GenBank/DDBJ databases">
        <title>Genomic Encyclopedia of Archaeal and Bacterial Type Strains, Phase II (KMG-II): from individual species to whole genera.</title>
        <authorList>
            <person name="Goeker M."/>
        </authorList>
    </citation>
    <scope>NUCLEOTIDE SEQUENCE [LARGE SCALE GENOMIC DNA]</scope>
    <source>
        <strain evidence="1 3">DSM 25227</strain>
    </source>
</reference>
<evidence type="ECO:0000313" key="3">
    <source>
        <dbReference type="Proteomes" id="UP000245839"/>
    </source>
</evidence>
<dbReference type="EMBL" id="UETC01000004">
    <property type="protein sequence ID" value="SSA45771.1"/>
    <property type="molecule type" value="Genomic_DNA"/>
</dbReference>
<dbReference type="AlphaFoldDB" id="A0A2Y9AMR5"/>
<keyword evidence="3" id="KW-1185">Reference proteome</keyword>
<protein>
    <submittedName>
        <fullName evidence="2">Uncharacterized protein</fullName>
    </submittedName>
</protein>